<dbReference type="AlphaFoldDB" id="A0A8J5JJ37"/>
<evidence type="ECO:0000313" key="3">
    <source>
        <dbReference type="Proteomes" id="UP000747542"/>
    </source>
</evidence>
<dbReference type="EMBL" id="JAHLQT010035566">
    <property type="protein sequence ID" value="KAG7158161.1"/>
    <property type="molecule type" value="Genomic_DNA"/>
</dbReference>
<comment type="caution">
    <text evidence="2">The sequence shown here is derived from an EMBL/GenBank/DDBJ whole genome shotgun (WGS) entry which is preliminary data.</text>
</comment>
<gene>
    <name evidence="2" type="ORF">Hamer_G008785</name>
</gene>
<feature type="region of interest" description="Disordered" evidence="1">
    <location>
        <begin position="1"/>
        <end position="41"/>
    </location>
</feature>
<keyword evidence="3" id="KW-1185">Reference proteome</keyword>
<protein>
    <submittedName>
        <fullName evidence="2">Uncharacterized protein</fullName>
    </submittedName>
</protein>
<evidence type="ECO:0000313" key="2">
    <source>
        <dbReference type="EMBL" id="KAG7158161.1"/>
    </source>
</evidence>
<accession>A0A8J5JJ37</accession>
<reference evidence="2" key="1">
    <citation type="journal article" date="2021" name="Sci. Adv.">
        <title>The American lobster genome reveals insights on longevity, neural, and immune adaptations.</title>
        <authorList>
            <person name="Polinski J.M."/>
            <person name="Zimin A.V."/>
            <person name="Clark K.F."/>
            <person name="Kohn A.B."/>
            <person name="Sadowski N."/>
            <person name="Timp W."/>
            <person name="Ptitsyn A."/>
            <person name="Khanna P."/>
            <person name="Romanova D.Y."/>
            <person name="Williams P."/>
            <person name="Greenwood S.J."/>
            <person name="Moroz L.L."/>
            <person name="Walt D.R."/>
            <person name="Bodnar A.G."/>
        </authorList>
    </citation>
    <scope>NUCLEOTIDE SEQUENCE</scope>
    <source>
        <strain evidence="2">GMGI-L3</strain>
    </source>
</reference>
<name>A0A8J5JJ37_HOMAM</name>
<evidence type="ECO:0000256" key="1">
    <source>
        <dbReference type="SAM" id="MobiDB-lite"/>
    </source>
</evidence>
<dbReference type="Proteomes" id="UP000747542">
    <property type="component" value="Unassembled WGS sequence"/>
</dbReference>
<proteinExistence type="predicted"/>
<organism evidence="2 3">
    <name type="scientific">Homarus americanus</name>
    <name type="common">American lobster</name>
    <dbReference type="NCBI Taxonomy" id="6706"/>
    <lineage>
        <taxon>Eukaryota</taxon>
        <taxon>Metazoa</taxon>
        <taxon>Ecdysozoa</taxon>
        <taxon>Arthropoda</taxon>
        <taxon>Crustacea</taxon>
        <taxon>Multicrustacea</taxon>
        <taxon>Malacostraca</taxon>
        <taxon>Eumalacostraca</taxon>
        <taxon>Eucarida</taxon>
        <taxon>Decapoda</taxon>
        <taxon>Pleocyemata</taxon>
        <taxon>Astacidea</taxon>
        <taxon>Nephropoidea</taxon>
        <taxon>Nephropidae</taxon>
        <taxon>Homarus</taxon>
    </lineage>
</organism>
<sequence length="72" mass="7708">MMTDNTHSGGKEGVMPYPALPRPATPLPSPRHRPHPWPSSQTYARDTKIMYTVPLTPPPHGTHGALATAAGV</sequence>
<feature type="compositionally biased region" description="Pro residues" evidence="1">
    <location>
        <begin position="18"/>
        <end position="29"/>
    </location>
</feature>